<keyword evidence="6" id="KW-0336">GPI-anchor</keyword>
<feature type="transmembrane region" description="Helical" evidence="16">
    <location>
        <begin position="139"/>
        <end position="163"/>
    </location>
</feature>
<evidence type="ECO:0000313" key="19">
    <source>
        <dbReference type="EMBL" id="KAH7084425.1"/>
    </source>
</evidence>
<dbReference type="AlphaFoldDB" id="A0A8K0VXB3"/>
<feature type="region of interest" description="Disordered" evidence="15">
    <location>
        <begin position="467"/>
        <end position="492"/>
    </location>
</feature>
<accession>A0A8K0VXB3</accession>
<dbReference type="GO" id="GO:0005576">
    <property type="term" value="C:extracellular region"/>
    <property type="evidence" value="ECO:0007669"/>
    <property type="project" value="UniProtKB-SubCell"/>
</dbReference>
<dbReference type="InterPro" id="IPR049326">
    <property type="entry name" value="Rhodopsin_dom_fungi"/>
</dbReference>
<feature type="signal peptide" evidence="17">
    <location>
        <begin position="1"/>
        <end position="23"/>
    </location>
</feature>
<keyword evidence="9 16" id="KW-1133">Transmembrane helix</keyword>
<keyword evidence="14" id="KW-0349">Heme</keyword>
<dbReference type="InterPro" id="IPR052337">
    <property type="entry name" value="SAT4-like"/>
</dbReference>
<feature type="transmembrane region" description="Helical" evidence="16">
    <location>
        <begin position="106"/>
        <end position="127"/>
    </location>
</feature>
<comment type="similarity">
    <text evidence="4">Belongs to the RBT5 family.</text>
</comment>
<evidence type="ECO:0000256" key="5">
    <source>
        <dbReference type="ARBA" id="ARBA00022525"/>
    </source>
</evidence>
<evidence type="ECO:0000313" key="20">
    <source>
        <dbReference type="Proteomes" id="UP000813461"/>
    </source>
</evidence>
<dbReference type="Pfam" id="PF05730">
    <property type="entry name" value="CFEM"/>
    <property type="match status" value="1"/>
</dbReference>
<dbReference type="EMBL" id="JAGMVJ010000012">
    <property type="protein sequence ID" value="KAH7084425.1"/>
    <property type="molecule type" value="Genomic_DNA"/>
</dbReference>
<name>A0A8K0VXB3_9PLEO</name>
<keyword evidence="14" id="KW-0408">Iron</keyword>
<feature type="disulfide bond" evidence="14">
    <location>
        <begin position="62"/>
        <end position="95"/>
    </location>
</feature>
<dbReference type="GO" id="GO:0046872">
    <property type="term" value="F:metal ion binding"/>
    <property type="evidence" value="ECO:0007669"/>
    <property type="project" value="UniProtKB-UniRule"/>
</dbReference>
<dbReference type="PANTHER" id="PTHR33048">
    <property type="entry name" value="PTH11-LIKE INTEGRAL MEMBRANE PROTEIN (AFU_ORTHOLOGUE AFUA_5G11245)"/>
    <property type="match status" value="1"/>
</dbReference>
<sequence>MRAFAFVAAIVYLVTLFSGGALGARLDARQLGLVDIPPCGLQCLFLKVPASGCALDDNACVCENVALAQELSACMLTNCTMADSLGTSRVQADICGFSNESKRMQMFWYTGIVYSLAVLFVALRIAGKVVSKRLSWDDWVVVAALLLTTIPLACVLAMTKIGFGEHLWNLEDGRLMPILRFFYISWSTYVVVLGLIKVSLVLFYLQIFQTRQFRIAAHAIMAYIMINTLLIFLLTIFACDPVVSFWNRDIKGKCMDIQALAYANSASAIVQDVILLVLPLAFIRKLQMKRYRKIAVGVMFSIGTFGCVATIIRLQTLLEFKISIDPTWDYVPVTIWTELELVVGFVCVSLPSIRILIVKALPIKVKEFLSHITSRSSRSNQTPKAETPKGSRDWKKPSSWINITLEANDSGHASGGGRSFHSVFSRDSMTPSTHRHMRNGSRRLESAMSHYSDSDVAVTRPPYHEPVELLNIPNPKNAPIRESFRSQSSRDSRITALPTISRIGCLPEGSFSDLDVRRDCHGLNRKKG</sequence>
<evidence type="ECO:0000256" key="15">
    <source>
        <dbReference type="SAM" id="MobiDB-lite"/>
    </source>
</evidence>
<keyword evidence="12" id="KW-0449">Lipoprotein</keyword>
<keyword evidence="14" id="KW-0479">Metal-binding</keyword>
<feature type="binding site" description="axial binding residue" evidence="14">
    <location>
        <position position="57"/>
    </location>
    <ligand>
        <name>heme</name>
        <dbReference type="ChEBI" id="CHEBI:30413"/>
    </ligand>
    <ligandPart>
        <name>Fe</name>
        <dbReference type="ChEBI" id="CHEBI:18248"/>
    </ligandPart>
</feature>
<feature type="disulfide bond" evidence="14">
    <location>
        <begin position="43"/>
        <end position="74"/>
    </location>
</feature>
<keyword evidence="10 16" id="KW-0472">Membrane</keyword>
<organism evidence="19 20">
    <name type="scientific">Paraphoma chrysanthemicola</name>
    <dbReference type="NCBI Taxonomy" id="798071"/>
    <lineage>
        <taxon>Eukaryota</taxon>
        <taxon>Fungi</taxon>
        <taxon>Dikarya</taxon>
        <taxon>Ascomycota</taxon>
        <taxon>Pezizomycotina</taxon>
        <taxon>Dothideomycetes</taxon>
        <taxon>Pleosporomycetidae</taxon>
        <taxon>Pleosporales</taxon>
        <taxon>Pleosporineae</taxon>
        <taxon>Phaeosphaeriaceae</taxon>
        <taxon>Paraphoma</taxon>
    </lineage>
</organism>
<evidence type="ECO:0000256" key="16">
    <source>
        <dbReference type="SAM" id="Phobius"/>
    </source>
</evidence>
<protein>
    <recommendedName>
        <fullName evidence="18">CFEM domain-containing protein</fullName>
    </recommendedName>
</protein>
<feature type="transmembrane region" description="Helical" evidence="16">
    <location>
        <begin position="294"/>
        <end position="315"/>
    </location>
</feature>
<gene>
    <name evidence="19" type="ORF">FB567DRAFT_82105</name>
</gene>
<dbReference type="InterPro" id="IPR008427">
    <property type="entry name" value="Extracellular_membr_CFEM_dom"/>
</dbReference>
<evidence type="ECO:0000256" key="9">
    <source>
        <dbReference type="ARBA" id="ARBA00022989"/>
    </source>
</evidence>
<evidence type="ECO:0000256" key="3">
    <source>
        <dbReference type="ARBA" id="ARBA00004613"/>
    </source>
</evidence>
<feature type="disulfide bond" evidence="14">
    <location>
        <begin position="39"/>
        <end position="79"/>
    </location>
</feature>
<evidence type="ECO:0000256" key="6">
    <source>
        <dbReference type="ARBA" id="ARBA00022622"/>
    </source>
</evidence>
<evidence type="ECO:0000256" key="1">
    <source>
        <dbReference type="ARBA" id="ARBA00004141"/>
    </source>
</evidence>
<evidence type="ECO:0000256" key="11">
    <source>
        <dbReference type="ARBA" id="ARBA00023157"/>
    </source>
</evidence>
<evidence type="ECO:0000256" key="14">
    <source>
        <dbReference type="PROSITE-ProRule" id="PRU01356"/>
    </source>
</evidence>
<keyword evidence="5" id="KW-0964">Secreted</keyword>
<dbReference type="PANTHER" id="PTHR33048:SF131">
    <property type="entry name" value="INTEGRAL MEMBRANE PROTEIN"/>
    <property type="match status" value="1"/>
</dbReference>
<feature type="compositionally biased region" description="Basic and acidic residues" evidence="15">
    <location>
        <begin position="482"/>
        <end position="492"/>
    </location>
</feature>
<dbReference type="Proteomes" id="UP000813461">
    <property type="component" value="Unassembled WGS sequence"/>
</dbReference>
<feature type="transmembrane region" description="Helical" evidence="16">
    <location>
        <begin position="217"/>
        <end position="239"/>
    </location>
</feature>
<evidence type="ECO:0000256" key="12">
    <source>
        <dbReference type="ARBA" id="ARBA00023288"/>
    </source>
</evidence>
<evidence type="ECO:0000259" key="18">
    <source>
        <dbReference type="PROSITE" id="PS52012"/>
    </source>
</evidence>
<feature type="transmembrane region" description="Helical" evidence="16">
    <location>
        <begin position="335"/>
        <end position="357"/>
    </location>
</feature>
<evidence type="ECO:0000256" key="8">
    <source>
        <dbReference type="ARBA" id="ARBA00022729"/>
    </source>
</evidence>
<keyword evidence="20" id="KW-1185">Reference proteome</keyword>
<feature type="transmembrane region" description="Helical" evidence="16">
    <location>
        <begin position="259"/>
        <end position="282"/>
    </location>
</feature>
<evidence type="ECO:0000256" key="10">
    <source>
        <dbReference type="ARBA" id="ARBA00023136"/>
    </source>
</evidence>
<keyword evidence="11 14" id="KW-1015">Disulfide bond</keyword>
<dbReference type="GO" id="GO:0098552">
    <property type="term" value="C:side of membrane"/>
    <property type="evidence" value="ECO:0007669"/>
    <property type="project" value="UniProtKB-KW"/>
</dbReference>
<dbReference type="OrthoDB" id="408702at2759"/>
<dbReference type="Pfam" id="PF20684">
    <property type="entry name" value="Fung_rhodopsin"/>
    <property type="match status" value="1"/>
</dbReference>
<comment type="similarity">
    <text evidence="13">Belongs to the SAT4 family.</text>
</comment>
<keyword evidence="7 16" id="KW-0812">Transmembrane</keyword>
<feature type="region of interest" description="Disordered" evidence="15">
    <location>
        <begin position="376"/>
        <end position="438"/>
    </location>
</feature>
<feature type="compositionally biased region" description="Basic and acidic residues" evidence="15">
    <location>
        <begin position="386"/>
        <end position="396"/>
    </location>
</feature>
<dbReference type="PROSITE" id="PS52012">
    <property type="entry name" value="CFEM"/>
    <property type="match status" value="1"/>
</dbReference>
<proteinExistence type="inferred from homology"/>
<reference evidence="19" key="1">
    <citation type="journal article" date="2021" name="Nat. Commun.">
        <title>Genetic determinants of endophytism in the Arabidopsis root mycobiome.</title>
        <authorList>
            <person name="Mesny F."/>
            <person name="Miyauchi S."/>
            <person name="Thiergart T."/>
            <person name="Pickel B."/>
            <person name="Atanasova L."/>
            <person name="Karlsson M."/>
            <person name="Huettel B."/>
            <person name="Barry K.W."/>
            <person name="Haridas S."/>
            <person name="Chen C."/>
            <person name="Bauer D."/>
            <person name="Andreopoulos W."/>
            <person name="Pangilinan J."/>
            <person name="LaButti K."/>
            <person name="Riley R."/>
            <person name="Lipzen A."/>
            <person name="Clum A."/>
            <person name="Drula E."/>
            <person name="Henrissat B."/>
            <person name="Kohler A."/>
            <person name="Grigoriev I.V."/>
            <person name="Martin F.M."/>
            <person name="Hacquard S."/>
        </authorList>
    </citation>
    <scope>NUCLEOTIDE SEQUENCE</scope>
    <source>
        <strain evidence="19">MPI-SDFR-AT-0120</strain>
    </source>
</reference>
<comment type="subcellular location">
    <subcellularLocation>
        <location evidence="2">Membrane</location>
        <topology evidence="2">Lipid-anchor</topology>
        <topology evidence="2">GPI-anchor</topology>
    </subcellularLocation>
    <subcellularLocation>
        <location evidence="1">Membrane</location>
        <topology evidence="1">Multi-pass membrane protein</topology>
    </subcellularLocation>
    <subcellularLocation>
        <location evidence="3">Secreted</location>
    </subcellularLocation>
</comment>
<evidence type="ECO:0000256" key="7">
    <source>
        <dbReference type="ARBA" id="ARBA00022692"/>
    </source>
</evidence>
<evidence type="ECO:0000256" key="17">
    <source>
        <dbReference type="SAM" id="SignalP"/>
    </source>
</evidence>
<comment type="caution">
    <text evidence="19">The sequence shown here is derived from an EMBL/GenBank/DDBJ whole genome shotgun (WGS) entry which is preliminary data.</text>
</comment>
<keyword evidence="8 17" id="KW-0732">Signal</keyword>
<evidence type="ECO:0000256" key="2">
    <source>
        <dbReference type="ARBA" id="ARBA00004589"/>
    </source>
</evidence>
<feature type="chain" id="PRO_5035471557" description="CFEM domain-containing protein" evidence="17">
    <location>
        <begin position="24"/>
        <end position="528"/>
    </location>
</feature>
<feature type="transmembrane region" description="Helical" evidence="16">
    <location>
        <begin position="183"/>
        <end position="205"/>
    </location>
</feature>
<keyword evidence="6" id="KW-0325">Glycoprotein</keyword>
<evidence type="ECO:0000256" key="13">
    <source>
        <dbReference type="ARBA" id="ARBA00038359"/>
    </source>
</evidence>
<evidence type="ECO:0000256" key="4">
    <source>
        <dbReference type="ARBA" id="ARBA00010031"/>
    </source>
</evidence>
<feature type="domain" description="CFEM" evidence="18">
    <location>
        <begin position="12"/>
        <end position="122"/>
    </location>
</feature>
<feature type="disulfide bond" evidence="14">
    <location>
        <begin position="53"/>
        <end position="60"/>
    </location>
</feature>